<dbReference type="InterPro" id="IPR001474">
    <property type="entry name" value="GTP_CycHdrlase_I"/>
</dbReference>
<evidence type="ECO:0000256" key="3">
    <source>
        <dbReference type="ARBA" id="ARBA00012715"/>
    </source>
</evidence>
<keyword evidence="9" id="KW-0342">GTP-binding</keyword>
<evidence type="ECO:0000256" key="1">
    <source>
        <dbReference type="ARBA" id="ARBA00005080"/>
    </source>
</evidence>
<evidence type="ECO:0000256" key="2">
    <source>
        <dbReference type="ARBA" id="ARBA00008085"/>
    </source>
</evidence>
<dbReference type="Pfam" id="PF01227">
    <property type="entry name" value="GTP_cyclohydroI"/>
    <property type="match status" value="1"/>
</dbReference>
<dbReference type="GO" id="GO:0005525">
    <property type="term" value="F:GTP binding"/>
    <property type="evidence" value="ECO:0007669"/>
    <property type="project" value="UniProtKB-KW"/>
</dbReference>
<dbReference type="PROSITE" id="PS00860">
    <property type="entry name" value="GTP_CYCLOHYDROL_1_2"/>
    <property type="match status" value="1"/>
</dbReference>
<keyword evidence="5" id="KW-0021">Allosteric enzyme</keyword>
<keyword evidence="6" id="KW-0547">Nucleotide-binding</keyword>
<evidence type="ECO:0000256" key="9">
    <source>
        <dbReference type="ARBA" id="ARBA00023134"/>
    </source>
</evidence>
<dbReference type="GO" id="GO:0006729">
    <property type="term" value="P:tetrahydrobiopterin biosynthetic process"/>
    <property type="evidence" value="ECO:0007669"/>
    <property type="project" value="TreeGrafter"/>
</dbReference>
<evidence type="ECO:0000256" key="10">
    <source>
        <dbReference type="ARBA" id="ARBA00030854"/>
    </source>
</evidence>
<dbReference type="Proteomes" id="UP001280581">
    <property type="component" value="Unassembled WGS sequence"/>
</dbReference>
<dbReference type="GO" id="GO:0046656">
    <property type="term" value="P:folic acid biosynthetic process"/>
    <property type="evidence" value="ECO:0007669"/>
    <property type="project" value="UniProtKB-KW"/>
</dbReference>
<dbReference type="PANTHER" id="PTHR11109:SF7">
    <property type="entry name" value="GTP CYCLOHYDROLASE 1"/>
    <property type="match status" value="1"/>
</dbReference>
<dbReference type="PANTHER" id="PTHR11109">
    <property type="entry name" value="GTP CYCLOHYDROLASE I"/>
    <property type="match status" value="1"/>
</dbReference>
<comment type="caution">
    <text evidence="13">The sequence shown here is derived from an EMBL/GenBank/DDBJ whole genome shotgun (WGS) entry which is preliminary data.</text>
</comment>
<dbReference type="FunFam" id="3.30.1130.10:FF:000012">
    <property type="entry name" value="GTP cyclohydrolase 1"/>
    <property type="match status" value="1"/>
</dbReference>
<dbReference type="GO" id="GO:0003934">
    <property type="term" value="F:GTP cyclohydrolase I activity"/>
    <property type="evidence" value="ECO:0007669"/>
    <property type="project" value="UniProtKB-EC"/>
</dbReference>
<evidence type="ECO:0000256" key="4">
    <source>
        <dbReference type="ARBA" id="ARBA00017272"/>
    </source>
</evidence>
<evidence type="ECO:0000259" key="12">
    <source>
        <dbReference type="Pfam" id="PF01227"/>
    </source>
</evidence>
<organism evidence="13 14">
    <name type="scientific">Pseudopithomyces chartarum</name>
    <dbReference type="NCBI Taxonomy" id="1892770"/>
    <lineage>
        <taxon>Eukaryota</taxon>
        <taxon>Fungi</taxon>
        <taxon>Dikarya</taxon>
        <taxon>Ascomycota</taxon>
        <taxon>Pezizomycotina</taxon>
        <taxon>Dothideomycetes</taxon>
        <taxon>Pleosporomycetidae</taxon>
        <taxon>Pleosporales</taxon>
        <taxon>Massarineae</taxon>
        <taxon>Didymosphaeriaceae</taxon>
        <taxon>Pseudopithomyces</taxon>
    </lineage>
</organism>
<dbReference type="AlphaFoldDB" id="A0AAN6RL81"/>
<dbReference type="NCBIfam" id="NF006825">
    <property type="entry name" value="PRK09347.1-2"/>
    <property type="match status" value="1"/>
</dbReference>
<keyword evidence="7" id="KW-0378">Hydrolase</keyword>
<dbReference type="InterPro" id="IPR018234">
    <property type="entry name" value="GTP_CycHdrlase_I_CS"/>
</dbReference>
<dbReference type="GO" id="GO:0046654">
    <property type="term" value="P:tetrahydrofolate biosynthetic process"/>
    <property type="evidence" value="ECO:0007669"/>
    <property type="project" value="InterPro"/>
</dbReference>
<evidence type="ECO:0000256" key="5">
    <source>
        <dbReference type="ARBA" id="ARBA00022533"/>
    </source>
</evidence>
<evidence type="ECO:0000256" key="6">
    <source>
        <dbReference type="ARBA" id="ARBA00022741"/>
    </source>
</evidence>
<evidence type="ECO:0000313" key="13">
    <source>
        <dbReference type="EMBL" id="KAK3214389.1"/>
    </source>
</evidence>
<evidence type="ECO:0000256" key="11">
    <source>
        <dbReference type="ARBA" id="ARBA00055676"/>
    </source>
</evidence>
<dbReference type="CDD" id="cd00642">
    <property type="entry name" value="GTP_cyclohydro1"/>
    <property type="match status" value="1"/>
</dbReference>
<comment type="pathway">
    <text evidence="1">Cofactor biosynthesis; 7,8-dihydroneopterin triphosphate biosynthesis; 7,8-dihydroneopterin triphosphate from GTP: step 1/1.</text>
</comment>
<dbReference type="GO" id="GO:0008270">
    <property type="term" value="F:zinc ion binding"/>
    <property type="evidence" value="ECO:0007669"/>
    <property type="project" value="TreeGrafter"/>
</dbReference>
<comment type="similarity">
    <text evidence="2">Belongs to the GTP cyclohydrolase I family.</text>
</comment>
<dbReference type="EC" id="3.5.4.16" evidence="3"/>
<evidence type="ECO:0000256" key="8">
    <source>
        <dbReference type="ARBA" id="ARBA00022909"/>
    </source>
</evidence>
<dbReference type="NCBIfam" id="TIGR00063">
    <property type="entry name" value="folE"/>
    <property type="match status" value="1"/>
</dbReference>
<reference evidence="13 14" key="1">
    <citation type="submission" date="2021-02" db="EMBL/GenBank/DDBJ databases">
        <title>Genome assembly of Pseudopithomyces chartarum.</title>
        <authorList>
            <person name="Jauregui R."/>
            <person name="Singh J."/>
            <person name="Voisey C."/>
        </authorList>
    </citation>
    <scope>NUCLEOTIDE SEQUENCE [LARGE SCALE GENOMIC DNA]</scope>
    <source>
        <strain evidence="13 14">AGR01</strain>
    </source>
</reference>
<dbReference type="HAMAP" id="MF_00223">
    <property type="entry name" value="FolE"/>
    <property type="match status" value="1"/>
</dbReference>
<keyword evidence="8" id="KW-0289">Folate biosynthesis</keyword>
<evidence type="ECO:0000256" key="7">
    <source>
        <dbReference type="ARBA" id="ARBA00022801"/>
    </source>
</evidence>
<dbReference type="Gene3D" id="1.10.286.10">
    <property type="match status" value="1"/>
</dbReference>
<feature type="domain" description="GTP cyclohydrolase I" evidence="12">
    <location>
        <begin position="80"/>
        <end position="254"/>
    </location>
</feature>
<dbReference type="GO" id="GO:0005737">
    <property type="term" value="C:cytoplasm"/>
    <property type="evidence" value="ECO:0007669"/>
    <property type="project" value="TreeGrafter"/>
</dbReference>
<accession>A0AAN6RL81</accession>
<comment type="function">
    <text evidence="11">GTP cyclohydrolase 1 is the first enzyme in the biosynthetic pathway leading to folic acid.</text>
</comment>
<evidence type="ECO:0000313" key="14">
    <source>
        <dbReference type="Proteomes" id="UP001280581"/>
    </source>
</evidence>
<keyword evidence="14" id="KW-1185">Reference proteome</keyword>
<dbReference type="EMBL" id="WVTA01000004">
    <property type="protein sequence ID" value="KAK3214389.1"/>
    <property type="molecule type" value="Genomic_DNA"/>
</dbReference>
<dbReference type="InterPro" id="IPR043133">
    <property type="entry name" value="GTP-CH-I_C/QueF"/>
</dbReference>
<gene>
    <name evidence="13" type="ORF">GRF29_28g2950528</name>
</gene>
<sequence>MNSHGGHDKCYTAYSEDDTNTLNKNGSTEALSSTIHAESAYNCHDSIDPNCLSWPGKSTYKRKKENDQEKDDRLAKLCGAVRTILECIGEDPDREGLLDTPDRYAKALLFFTKGYEENMHEVLNNAVFNEDHNELVIVTDINIFSLCEHHLVPFTGKIHIGYIPNRQVIGLSKLVRIAEMFSRRLQVQERLTKQVALAISETLQPQGVAVVVESNHLCMTMRGVQKTGATTMTIYTLGCMQSSARVRDEFLNFVNRK</sequence>
<protein>
    <recommendedName>
        <fullName evidence="4">GTP cyclohydrolase 1</fullName>
        <ecNumber evidence="3">3.5.4.16</ecNumber>
    </recommendedName>
    <alternativeName>
        <fullName evidence="10">GTP cyclohydrolase I</fullName>
    </alternativeName>
</protein>
<dbReference type="SUPFAM" id="SSF55620">
    <property type="entry name" value="Tetrahydrobiopterin biosynthesis enzymes-like"/>
    <property type="match status" value="1"/>
</dbReference>
<dbReference type="FunFam" id="1.10.286.10:FF:000003">
    <property type="entry name" value="GTP cyclohydrolase 1"/>
    <property type="match status" value="1"/>
</dbReference>
<dbReference type="InterPro" id="IPR043134">
    <property type="entry name" value="GTP-CH-I_N"/>
</dbReference>
<name>A0AAN6RL81_9PLEO</name>
<dbReference type="Gene3D" id="3.30.1130.10">
    <property type="match status" value="1"/>
</dbReference>
<proteinExistence type="inferred from homology"/>
<dbReference type="NCBIfam" id="NF006826">
    <property type="entry name" value="PRK09347.1-3"/>
    <property type="match status" value="1"/>
</dbReference>
<dbReference type="InterPro" id="IPR020602">
    <property type="entry name" value="GTP_CycHdrlase_I_dom"/>
</dbReference>